<accession>A0A3L6RJ69</accession>
<keyword evidence="2" id="KW-1185">Reference proteome</keyword>
<evidence type="ECO:0000313" key="2">
    <source>
        <dbReference type="Proteomes" id="UP000275267"/>
    </source>
</evidence>
<dbReference type="OrthoDB" id="701355at2759"/>
<proteinExistence type="predicted"/>
<gene>
    <name evidence="1" type="ORF">C2845_PM13G09290</name>
</gene>
<reference evidence="2" key="1">
    <citation type="journal article" date="2019" name="Nat. Commun.">
        <title>The genome of broomcorn millet.</title>
        <authorList>
            <person name="Zou C."/>
            <person name="Miki D."/>
            <person name="Li D."/>
            <person name="Tang Q."/>
            <person name="Xiao L."/>
            <person name="Rajput S."/>
            <person name="Deng P."/>
            <person name="Jia W."/>
            <person name="Huang R."/>
            <person name="Zhang M."/>
            <person name="Sun Y."/>
            <person name="Hu J."/>
            <person name="Fu X."/>
            <person name="Schnable P.S."/>
            <person name="Li F."/>
            <person name="Zhang H."/>
            <person name="Feng B."/>
            <person name="Zhu X."/>
            <person name="Liu R."/>
            <person name="Schnable J.C."/>
            <person name="Zhu J.-K."/>
            <person name="Zhang H."/>
        </authorList>
    </citation>
    <scope>NUCLEOTIDE SEQUENCE [LARGE SCALE GENOMIC DNA]</scope>
</reference>
<name>A0A3L6RJ69_PANMI</name>
<dbReference type="AlphaFoldDB" id="A0A3L6RJ69"/>
<dbReference type="Proteomes" id="UP000275267">
    <property type="component" value="Unassembled WGS sequence"/>
</dbReference>
<dbReference type="EMBL" id="PQIB02000008">
    <property type="protein sequence ID" value="RLN04168.1"/>
    <property type="molecule type" value="Genomic_DNA"/>
</dbReference>
<protein>
    <submittedName>
        <fullName evidence="1">Uncharacterized protein</fullName>
    </submittedName>
</protein>
<evidence type="ECO:0000313" key="1">
    <source>
        <dbReference type="EMBL" id="RLN04168.1"/>
    </source>
</evidence>
<organism evidence="1 2">
    <name type="scientific">Panicum miliaceum</name>
    <name type="common">Proso millet</name>
    <name type="synonym">Broomcorn millet</name>
    <dbReference type="NCBI Taxonomy" id="4540"/>
    <lineage>
        <taxon>Eukaryota</taxon>
        <taxon>Viridiplantae</taxon>
        <taxon>Streptophyta</taxon>
        <taxon>Embryophyta</taxon>
        <taxon>Tracheophyta</taxon>
        <taxon>Spermatophyta</taxon>
        <taxon>Magnoliopsida</taxon>
        <taxon>Liliopsida</taxon>
        <taxon>Poales</taxon>
        <taxon>Poaceae</taxon>
        <taxon>PACMAD clade</taxon>
        <taxon>Panicoideae</taxon>
        <taxon>Panicodae</taxon>
        <taxon>Paniceae</taxon>
        <taxon>Panicinae</taxon>
        <taxon>Panicum</taxon>
        <taxon>Panicum sect. Panicum</taxon>
    </lineage>
</organism>
<sequence length="95" mass="11066">MDEIRASCNDWCIKDHKDPSDSKQCEDFCVFSSKYLIEAYDMEKVRSKRVDKFRVLCNEGCSKEYKDPTIVKKCVDYCNTGAKELTKAFAKDMIQ</sequence>
<comment type="caution">
    <text evidence="1">The sequence shown here is derived from an EMBL/GenBank/DDBJ whole genome shotgun (WGS) entry which is preliminary data.</text>
</comment>